<comment type="subunit">
    <text evidence="10">Monomer.</text>
</comment>
<keyword evidence="8 10" id="KW-0460">Magnesium</keyword>
<dbReference type="PANTHER" id="PTHR11088:SF60">
    <property type="entry name" value="TRNA DIMETHYLALLYLTRANSFERASE"/>
    <property type="match status" value="1"/>
</dbReference>
<evidence type="ECO:0000256" key="12">
    <source>
        <dbReference type="RuleBase" id="RU003784"/>
    </source>
</evidence>
<dbReference type="EC" id="2.5.1.75" evidence="10"/>
<keyword evidence="4 10" id="KW-0808">Transferase</keyword>
<reference evidence="14 15" key="1">
    <citation type="submission" date="2016-03" db="EMBL/GenBank/DDBJ databases">
        <authorList>
            <person name="Ploux O."/>
        </authorList>
    </citation>
    <scope>NUCLEOTIDE SEQUENCE [LARGE SCALE GENOMIC DNA]</scope>
    <source>
        <strain evidence="14 15">R-45378</strain>
    </source>
</reference>
<evidence type="ECO:0000256" key="13">
    <source>
        <dbReference type="RuleBase" id="RU003785"/>
    </source>
</evidence>
<gene>
    <name evidence="10" type="primary">miaA</name>
    <name evidence="14" type="ORF">A1507_02730</name>
</gene>
<feature type="site" description="Interaction with substrate tRNA" evidence="10">
    <location>
        <position position="105"/>
    </location>
</feature>
<evidence type="ECO:0000256" key="9">
    <source>
        <dbReference type="ARBA" id="ARBA00049563"/>
    </source>
</evidence>
<dbReference type="OrthoDB" id="9776390at2"/>
<dbReference type="Gene3D" id="3.40.50.300">
    <property type="entry name" value="P-loop containing nucleotide triphosphate hydrolases"/>
    <property type="match status" value="1"/>
</dbReference>
<keyword evidence="5 10" id="KW-0819">tRNA processing</keyword>
<feature type="region of interest" description="Interaction with substrate tRNA" evidence="10">
    <location>
        <begin position="245"/>
        <end position="250"/>
    </location>
</feature>
<name>A0A177N3F0_9GAMM</name>
<accession>A0A177N3F0</accession>
<evidence type="ECO:0000313" key="15">
    <source>
        <dbReference type="Proteomes" id="UP000077857"/>
    </source>
</evidence>
<evidence type="ECO:0000256" key="8">
    <source>
        <dbReference type="ARBA" id="ARBA00022842"/>
    </source>
</evidence>
<evidence type="ECO:0000256" key="2">
    <source>
        <dbReference type="ARBA" id="ARBA00003213"/>
    </source>
</evidence>
<evidence type="ECO:0000256" key="1">
    <source>
        <dbReference type="ARBA" id="ARBA00001946"/>
    </source>
</evidence>
<evidence type="ECO:0000256" key="11">
    <source>
        <dbReference type="RuleBase" id="RU003783"/>
    </source>
</evidence>
<evidence type="ECO:0000313" key="14">
    <source>
        <dbReference type="EMBL" id="OAI12415.1"/>
    </source>
</evidence>
<protein>
    <recommendedName>
        <fullName evidence="10">tRNA dimethylallyltransferase</fullName>
        <ecNumber evidence="10">2.5.1.75</ecNumber>
    </recommendedName>
    <alternativeName>
        <fullName evidence="10">Dimethylallyl diphosphate:tRNA dimethylallyltransferase</fullName>
        <shortName evidence="10">DMAPP:tRNA dimethylallyltransferase</shortName>
        <shortName evidence="10">DMATase</shortName>
    </alternativeName>
    <alternativeName>
        <fullName evidence="10">Isopentenyl-diphosphate:tRNA isopentenyltransferase</fullName>
        <shortName evidence="10">IPP transferase</shortName>
        <shortName evidence="10">IPPT</shortName>
        <shortName evidence="10">IPTase</shortName>
    </alternativeName>
</protein>
<dbReference type="GO" id="GO:0052381">
    <property type="term" value="F:tRNA dimethylallyltransferase activity"/>
    <property type="evidence" value="ECO:0007669"/>
    <property type="project" value="UniProtKB-UniRule"/>
</dbReference>
<dbReference type="Gene3D" id="1.10.20.140">
    <property type="match status" value="1"/>
</dbReference>
<dbReference type="PANTHER" id="PTHR11088">
    <property type="entry name" value="TRNA DIMETHYLALLYLTRANSFERASE"/>
    <property type="match status" value="1"/>
</dbReference>
<comment type="caution">
    <text evidence="14">The sequence shown here is derived from an EMBL/GenBank/DDBJ whole genome shotgun (WGS) entry which is preliminary data.</text>
</comment>
<evidence type="ECO:0000256" key="5">
    <source>
        <dbReference type="ARBA" id="ARBA00022694"/>
    </source>
</evidence>
<dbReference type="HAMAP" id="MF_00185">
    <property type="entry name" value="IPP_trans"/>
    <property type="match status" value="1"/>
</dbReference>
<proteinExistence type="inferred from homology"/>
<dbReference type="NCBIfam" id="TIGR00174">
    <property type="entry name" value="miaA"/>
    <property type="match status" value="1"/>
</dbReference>
<dbReference type="GO" id="GO:0005524">
    <property type="term" value="F:ATP binding"/>
    <property type="evidence" value="ECO:0007669"/>
    <property type="project" value="UniProtKB-UniRule"/>
</dbReference>
<feature type="binding site" evidence="10">
    <location>
        <begin position="16"/>
        <end position="21"/>
    </location>
    <ligand>
        <name>substrate</name>
    </ligand>
</feature>
<evidence type="ECO:0000256" key="6">
    <source>
        <dbReference type="ARBA" id="ARBA00022741"/>
    </source>
</evidence>
<feature type="site" description="Interaction with substrate tRNA" evidence="10">
    <location>
        <position position="127"/>
    </location>
</feature>
<dbReference type="RefSeq" id="WP_064041974.1">
    <property type="nucleotide sequence ID" value="NZ_LUUJ01000110.1"/>
</dbReference>
<feature type="binding site" evidence="10">
    <location>
        <begin position="14"/>
        <end position="21"/>
    </location>
    <ligand>
        <name>ATP</name>
        <dbReference type="ChEBI" id="CHEBI:30616"/>
    </ligand>
</feature>
<evidence type="ECO:0000256" key="3">
    <source>
        <dbReference type="ARBA" id="ARBA00005842"/>
    </source>
</evidence>
<dbReference type="SUPFAM" id="SSF52540">
    <property type="entry name" value="P-loop containing nucleoside triphosphate hydrolases"/>
    <property type="match status" value="1"/>
</dbReference>
<evidence type="ECO:0000256" key="7">
    <source>
        <dbReference type="ARBA" id="ARBA00022840"/>
    </source>
</evidence>
<dbReference type="EMBL" id="LUUJ01000110">
    <property type="protein sequence ID" value="OAI12415.1"/>
    <property type="molecule type" value="Genomic_DNA"/>
</dbReference>
<dbReference type="Pfam" id="PF01715">
    <property type="entry name" value="IPPT"/>
    <property type="match status" value="1"/>
</dbReference>
<keyword evidence="7 10" id="KW-0067">ATP-binding</keyword>
<evidence type="ECO:0000256" key="10">
    <source>
        <dbReference type="HAMAP-Rule" id="MF_00185"/>
    </source>
</evidence>
<evidence type="ECO:0000256" key="4">
    <source>
        <dbReference type="ARBA" id="ARBA00022679"/>
    </source>
</evidence>
<comment type="function">
    <text evidence="2 10 12">Catalyzes the transfer of a dimethylallyl group onto the adenine at position 37 in tRNAs that read codons beginning with uridine, leading to the formation of N6-(dimethylallyl)adenosine (i(6)A).</text>
</comment>
<dbReference type="FunFam" id="1.10.20.140:FF:000001">
    <property type="entry name" value="tRNA dimethylallyltransferase"/>
    <property type="match status" value="1"/>
</dbReference>
<organism evidence="14 15">
    <name type="scientific">Methylomonas koyamae</name>
    <dbReference type="NCBI Taxonomy" id="702114"/>
    <lineage>
        <taxon>Bacteria</taxon>
        <taxon>Pseudomonadati</taxon>
        <taxon>Pseudomonadota</taxon>
        <taxon>Gammaproteobacteria</taxon>
        <taxon>Methylococcales</taxon>
        <taxon>Methylococcaceae</taxon>
        <taxon>Methylomonas</taxon>
    </lineage>
</organism>
<sequence>MSESQKPAAILLMGPTASGKTALGVALAQALDTEIISVDSALVYRGMDIGTAKPTLVERGGVPHHLIDILDPSESFSTGQFRNRALELMADITARRKLPLLVGGTMLYFSALTQGLAQLPAADAEIRQRLDDELQTLGREVLHARLAEVDPQAAARIHVNDPQRVQRALEVYEISGRPLSSFFDADQPAEHPYRFVKIIVAPEQRKTLHYKIAERFDLMLKQGFLDEVRALWQRGDLDESMPSIRCVGYRQAWSYLNGEYDLATMRDKAIVATRQLAKRQFTWLRKEQDARHLLSDSDDLLDQALRYCRQHD</sequence>
<feature type="region of interest" description="Interaction with substrate tRNA" evidence="10">
    <location>
        <begin position="39"/>
        <end position="42"/>
    </location>
</feature>
<dbReference type="InterPro" id="IPR018022">
    <property type="entry name" value="IPT"/>
</dbReference>
<comment type="catalytic activity">
    <reaction evidence="9 10 11">
        <text>adenosine(37) in tRNA + dimethylallyl diphosphate = N(6)-dimethylallyladenosine(37) in tRNA + diphosphate</text>
        <dbReference type="Rhea" id="RHEA:26482"/>
        <dbReference type="Rhea" id="RHEA-COMP:10162"/>
        <dbReference type="Rhea" id="RHEA-COMP:10375"/>
        <dbReference type="ChEBI" id="CHEBI:33019"/>
        <dbReference type="ChEBI" id="CHEBI:57623"/>
        <dbReference type="ChEBI" id="CHEBI:74411"/>
        <dbReference type="ChEBI" id="CHEBI:74415"/>
        <dbReference type="EC" id="2.5.1.75"/>
    </reaction>
</comment>
<comment type="cofactor">
    <cofactor evidence="1 10">
        <name>Mg(2+)</name>
        <dbReference type="ChEBI" id="CHEBI:18420"/>
    </cofactor>
</comment>
<dbReference type="AlphaFoldDB" id="A0A177N3F0"/>
<comment type="similarity">
    <text evidence="3 10 13">Belongs to the IPP transferase family.</text>
</comment>
<comment type="caution">
    <text evidence="10">Lacks conserved residue(s) required for the propagation of feature annotation.</text>
</comment>
<dbReference type="GO" id="GO:0006400">
    <property type="term" value="P:tRNA modification"/>
    <property type="evidence" value="ECO:0007669"/>
    <property type="project" value="TreeGrafter"/>
</dbReference>
<dbReference type="Proteomes" id="UP000077857">
    <property type="component" value="Unassembled WGS sequence"/>
</dbReference>
<keyword evidence="6 10" id="KW-0547">Nucleotide-binding</keyword>
<dbReference type="InterPro" id="IPR039657">
    <property type="entry name" value="Dimethylallyltransferase"/>
</dbReference>
<feature type="region of interest" description="Interaction with substrate tRNA" evidence="10">
    <location>
        <begin position="163"/>
        <end position="167"/>
    </location>
</feature>
<dbReference type="InterPro" id="IPR027417">
    <property type="entry name" value="P-loop_NTPase"/>
</dbReference>